<name>A0ACC2NG72_9HYME</name>
<comment type="caution">
    <text evidence="1">The sequence shown here is derived from an EMBL/GenBank/DDBJ whole genome shotgun (WGS) entry which is preliminary data.</text>
</comment>
<dbReference type="Proteomes" id="UP001239111">
    <property type="component" value="Chromosome 3"/>
</dbReference>
<protein>
    <submittedName>
        <fullName evidence="1">Uncharacterized protein</fullName>
    </submittedName>
</protein>
<evidence type="ECO:0000313" key="1">
    <source>
        <dbReference type="EMBL" id="KAJ8670239.1"/>
    </source>
</evidence>
<accession>A0ACC2NG72</accession>
<proteinExistence type="predicted"/>
<sequence length="112" mass="12703">MEGALILELNRLEQLRTAPREQYHQPKEHTTKHGQGHREPPVSTQRPIVTPSFTSGGAHPKFERLPFGLRHLYTSWWCEKATERCKAATKECERAAGRNIDYTDASSSTSSI</sequence>
<organism evidence="1 2">
    <name type="scientific">Eretmocerus hayati</name>
    <dbReference type="NCBI Taxonomy" id="131215"/>
    <lineage>
        <taxon>Eukaryota</taxon>
        <taxon>Metazoa</taxon>
        <taxon>Ecdysozoa</taxon>
        <taxon>Arthropoda</taxon>
        <taxon>Hexapoda</taxon>
        <taxon>Insecta</taxon>
        <taxon>Pterygota</taxon>
        <taxon>Neoptera</taxon>
        <taxon>Endopterygota</taxon>
        <taxon>Hymenoptera</taxon>
        <taxon>Apocrita</taxon>
        <taxon>Proctotrupomorpha</taxon>
        <taxon>Chalcidoidea</taxon>
        <taxon>Aphelinidae</taxon>
        <taxon>Aphelininae</taxon>
        <taxon>Eretmocerus</taxon>
    </lineage>
</organism>
<gene>
    <name evidence="1" type="ORF">QAD02_001498</name>
</gene>
<reference evidence="1" key="1">
    <citation type="submission" date="2023-04" db="EMBL/GenBank/DDBJ databases">
        <title>A chromosome-level genome assembly of the parasitoid wasp Eretmocerus hayati.</title>
        <authorList>
            <person name="Zhong Y."/>
            <person name="Liu S."/>
            <person name="Liu Y."/>
        </authorList>
    </citation>
    <scope>NUCLEOTIDE SEQUENCE</scope>
    <source>
        <strain evidence="1">ZJU_SS_LIU_2023</strain>
    </source>
</reference>
<evidence type="ECO:0000313" key="2">
    <source>
        <dbReference type="Proteomes" id="UP001239111"/>
    </source>
</evidence>
<keyword evidence="2" id="KW-1185">Reference proteome</keyword>
<dbReference type="EMBL" id="CM056743">
    <property type="protein sequence ID" value="KAJ8670239.1"/>
    <property type="molecule type" value="Genomic_DNA"/>
</dbReference>